<dbReference type="Gene3D" id="1.20.910.10">
    <property type="entry name" value="Heme oxygenase-like"/>
    <property type="match status" value="1"/>
</dbReference>
<comment type="caution">
    <text evidence="2">The sequence shown here is derived from an EMBL/GenBank/DDBJ whole genome shotgun (WGS) entry which is preliminary data.</text>
</comment>
<proteinExistence type="predicted"/>
<evidence type="ECO:0000313" key="3">
    <source>
        <dbReference type="Proteomes" id="UP000280434"/>
    </source>
</evidence>
<keyword evidence="3" id="KW-1185">Reference proteome</keyword>
<dbReference type="InterPro" id="IPR013096">
    <property type="entry name" value="Cupin_2"/>
</dbReference>
<accession>A0A494XMU9</accession>
<sequence>MDASPFVVARDDIRAITEIEIQGRTHSLGEHRDFRRHEALARFLPSAGRTSLSWTRLTAGQELAVHAHPTKSMIVITGGRGRLLGAYPRDLCEGDVVAVPAGAPHGFRTDSELTALSIQFEGAGLYEDERAPRATFVDDFGKRLLEYQEQRFVRHITQPFFGLLTDGTLAHPERRARLLACLYQWSKAFQRMMFLRQGLTHGVPWEPLFLHHFHEELGHDELLAHEWHAAQQADSAIEACASWFLYRTVAGDNLERLVLTHFVLERSAEVFHRLASKMSSHAYFAAHAGVDESHHLLGRGELQGMTEPTFRRLLHVSGQAWDILELMLERIVKIVDQDSYV</sequence>
<dbReference type="EMBL" id="RBZV01000002">
    <property type="protein sequence ID" value="RKP51082.1"/>
    <property type="molecule type" value="Genomic_DNA"/>
</dbReference>
<dbReference type="InterPro" id="IPR014710">
    <property type="entry name" value="RmlC-like_jellyroll"/>
</dbReference>
<feature type="domain" description="Cupin type-2" evidence="1">
    <location>
        <begin position="56"/>
        <end position="115"/>
    </location>
</feature>
<dbReference type="RefSeq" id="WP_121277165.1">
    <property type="nucleotide sequence ID" value="NZ_RBZV01000002.1"/>
</dbReference>
<organism evidence="2 3">
    <name type="scientific">Trinickia fusca</name>
    <dbReference type="NCBI Taxonomy" id="2419777"/>
    <lineage>
        <taxon>Bacteria</taxon>
        <taxon>Pseudomonadati</taxon>
        <taxon>Pseudomonadota</taxon>
        <taxon>Betaproteobacteria</taxon>
        <taxon>Burkholderiales</taxon>
        <taxon>Burkholderiaceae</taxon>
        <taxon>Trinickia</taxon>
    </lineage>
</organism>
<dbReference type="InterPro" id="IPR011051">
    <property type="entry name" value="RmlC_Cupin_sf"/>
</dbReference>
<reference evidence="2 3" key="1">
    <citation type="submission" date="2018-10" db="EMBL/GenBank/DDBJ databases">
        <title>Paraburkholderia sp. 7MK8-2, isolated from soil.</title>
        <authorList>
            <person name="Gao Z.-H."/>
            <person name="Qiu L.-H."/>
        </authorList>
    </citation>
    <scope>NUCLEOTIDE SEQUENCE [LARGE SCALE GENOMIC DNA]</scope>
    <source>
        <strain evidence="2 3">7MK8-2</strain>
    </source>
</reference>
<evidence type="ECO:0000313" key="2">
    <source>
        <dbReference type="EMBL" id="RKP51082.1"/>
    </source>
</evidence>
<name>A0A494XMU9_9BURK</name>
<protein>
    <recommendedName>
        <fullName evidence="1">Cupin type-2 domain-containing protein</fullName>
    </recommendedName>
</protein>
<gene>
    <name evidence="2" type="ORF">D7S89_08540</name>
</gene>
<evidence type="ECO:0000259" key="1">
    <source>
        <dbReference type="Pfam" id="PF07883"/>
    </source>
</evidence>
<dbReference type="Pfam" id="PF07883">
    <property type="entry name" value="Cupin_2"/>
    <property type="match status" value="1"/>
</dbReference>
<dbReference type="AlphaFoldDB" id="A0A494XMU9"/>
<dbReference type="InterPro" id="IPR016084">
    <property type="entry name" value="Haem_Oase-like_multi-hlx"/>
</dbReference>
<dbReference type="SUPFAM" id="SSF51182">
    <property type="entry name" value="RmlC-like cupins"/>
    <property type="match status" value="1"/>
</dbReference>
<dbReference type="Gene3D" id="2.60.120.10">
    <property type="entry name" value="Jelly Rolls"/>
    <property type="match status" value="1"/>
</dbReference>
<dbReference type="Proteomes" id="UP000280434">
    <property type="component" value="Unassembled WGS sequence"/>
</dbReference>
<dbReference type="OrthoDB" id="122936at2"/>